<dbReference type="KEGG" id="wcp:H9Q76_11955"/>
<evidence type="ECO:0000313" key="1">
    <source>
        <dbReference type="EMBL" id="QNL99411.1"/>
    </source>
</evidence>
<evidence type="ECO:0000313" key="2">
    <source>
        <dbReference type="Proteomes" id="UP000515819"/>
    </source>
</evidence>
<dbReference type="RefSeq" id="WP_118734513.1">
    <property type="nucleotide sequence ID" value="NZ_CP060632.1"/>
</dbReference>
<keyword evidence="2" id="KW-1185">Reference proteome</keyword>
<proteinExistence type="predicted"/>
<gene>
    <name evidence="1" type="ORF">H9Q76_11955</name>
</gene>
<organism evidence="1 2">
    <name type="scientific">Wujia chipingensis</name>
    <dbReference type="NCBI Taxonomy" id="2763670"/>
    <lineage>
        <taxon>Bacteria</taxon>
        <taxon>Bacillati</taxon>
        <taxon>Bacillota</taxon>
        <taxon>Clostridia</taxon>
        <taxon>Lachnospirales</taxon>
        <taxon>Lachnospiraceae</taxon>
        <taxon>Wujia</taxon>
    </lineage>
</organism>
<dbReference type="Proteomes" id="UP000515819">
    <property type="component" value="Chromosome"/>
</dbReference>
<reference evidence="1 2" key="1">
    <citation type="submission" date="2020-08" db="EMBL/GenBank/DDBJ databases">
        <authorList>
            <person name="Liu C."/>
            <person name="Sun Q."/>
        </authorList>
    </citation>
    <scope>NUCLEOTIDE SEQUENCE [LARGE SCALE GENOMIC DNA]</scope>
    <source>
        <strain evidence="1 2">NSJ-4</strain>
    </source>
</reference>
<sequence>MRHFIDFIKSKKQMKPELFSISCEYDGYDLVFEEGTIDAKLYEAFNEIITDRRYDINTLPEYHVLLDRKDEEHFNTFYDCWIRELEKNGFAFLLDNTIGIDSFVKGINRILLSIGSGKQLNAERVNSEYRREVMNYSLSGKEITSEINYDILEANIVAKELREIGYELICLFNGFDNNIKTIIRIDRITELKEIEAKIKHGVD</sequence>
<accession>A0A7G9FLI0</accession>
<dbReference type="AlphaFoldDB" id="A0A7G9FLI0"/>
<protein>
    <submittedName>
        <fullName evidence="1">Uncharacterized protein</fullName>
    </submittedName>
</protein>
<name>A0A7G9FLI0_9FIRM</name>
<dbReference type="EMBL" id="CP060632">
    <property type="protein sequence ID" value="QNL99411.1"/>
    <property type="molecule type" value="Genomic_DNA"/>
</dbReference>